<dbReference type="EMBL" id="BDUD01000001">
    <property type="protein sequence ID" value="GBG18257.1"/>
    <property type="molecule type" value="Genomic_DNA"/>
</dbReference>
<dbReference type="OrthoDB" id="489525at2"/>
<evidence type="ECO:0000313" key="1">
    <source>
        <dbReference type="EMBL" id="GBG18257.1"/>
    </source>
</evidence>
<protein>
    <recommendedName>
        <fullName evidence="3">DNA-binding protein</fullName>
    </recommendedName>
</protein>
<proteinExistence type="predicted"/>
<evidence type="ECO:0008006" key="3">
    <source>
        <dbReference type="Google" id="ProtNLM"/>
    </source>
</evidence>
<organism evidence="1 2">
    <name type="scientific">Nostoc commune NIES-4072</name>
    <dbReference type="NCBI Taxonomy" id="2005467"/>
    <lineage>
        <taxon>Bacteria</taxon>
        <taxon>Bacillati</taxon>
        <taxon>Cyanobacteriota</taxon>
        <taxon>Cyanophyceae</taxon>
        <taxon>Nostocales</taxon>
        <taxon>Nostocaceae</taxon>
        <taxon>Nostoc</taxon>
    </lineage>
</organism>
<keyword evidence="2" id="KW-1185">Reference proteome</keyword>
<dbReference type="RefSeq" id="WP_109008309.1">
    <property type="nucleotide sequence ID" value="NZ_BDUD01000001.1"/>
</dbReference>
<accession>A0A2R5FHV3</accession>
<evidence type="ECO:0000313" key="2">
    <source>
        <dbReference type="Proteomes" id="UP000245124"/>
    </source>
</evidence>
<reference evidence="1 2" key="1">
    <citation type="submission" date="2017-06" db="EMBL/GenBank/DDBJ databases">
        <title>Genome sequencing of cyanobaciteial culture collection at National Institute for Environmental Studies (NIES).</title>
        <authorList>
            <person name="Hirose Y."/>
            <person name="Shimura Y."/>
            <person name="Fujisawa T."/>
            <person name="Nakamura Y."/>
            <person name="Kawachi M."/>
        </authorList>
    </citation>
    <scope>NUCLEOTIDE SEQUENCE [LARGE SCALE GENOMIC DNA]</scope>
    <source>
        <strain evidence="1 2">NIES-4072</strain>
    </source>
</reference>
<comment type="caution">
    <text evidence="1">The sequence shown here is derived from an EMBL/GenBank/DDBJ whole genome shotgun (WGS) entry which is preliminary data.</text>
</comment>
<dbReference type="AlphaFoldDB" id="A0A2R5FHV3"/>
<name>A0A2R5FHV3_NOSCO</name>
<sequence length="65" mass="7538">MHPIDLMRKYGWSYPKLAAEFGVSEVEARRWGFRKTASNYRNPPLMSYKLAEKIDKELSTKSVSA</sequence>
<dbReference type="Proteomes" id="UP000245124">
    <property type="component" value="Unassembled WGS sequence"/>
</dbReference>
<gene>
    <name evidence="1" type="ORF">NIES4072_19210</name>
</gene>